<keyword evidence="4" id="KW-0012">Acyltransferase</keyword>
<dbReference type="InterPro" id="IPR051283">
    <property type="entry name" value="Sec_Metabolite_Acyltrans"/>
</dbReference>
<dbReference type="Gene3D" id="3.30.559.10">
    <property type="entry name" value="Chloramphenicol acetyltransferase-like domain"/>
    <property type="match status" value="2"/>
</dbReference>
<dbReference type="Proteomes" id="UP001320245">
    <property type="component" value="Unassembled WGS sequence"/>
</dbReference>
<organism evidence="6 7">
    <name type="scientific">Cytospora paraplurivora</name>
    <dbReference type="NCBI Taxonomy" id="2898453"/>
    <lineage>
        <taxon>Eukaryota</taxon>
        <taxon>Fungi</taxon>
        <taxon>Dikarya</taxon>
        <taxon>Ascomycota</taxon>
        <taxon>Pezizomycotina</taxon>
        <taxon>Sordariomycetes</taxon>
        <taxon>Sordariomycetidae</taxon>
        <taxon>Diaporthales</taxon>
        <taxon>Cytosporaceae</taxon>
        <taxon>Cytospora</taxon>
    </lineage>
</organism>
<feature type="region of interest" description="Disordered" evidence="5">
    <location>
        <begin position="251"/>
        <end position="270"/>
    </location>
</feature>
<proteinExistence type="inferred from homology"/>
<evidence type="ECO:0000313" key="7">
    <source>
        <dbReference type="Proteomes" id="UP001320245"/>
    </source>
</evidence>
<comment type="caution">
    <text evidence="6">The sequence shown here is derived from an EMBL/GenBank/DDBJ whole genome shotgun (WGS) entry which is preliminary data.</text>
</comment>
<keyword evidence="3" id="KW-0808">Transferase</keyword>
<keyword evidence="7" id="KW-1185">Reference proteome</keyword>
<evidence type="ECO:0000256" key="5">
    <source>
        <dbReference type="SAM" id="MobiDB-lite"/>
    </source>
</evidence>
<evidence type="ECO:0000313" key="6">
    <source>
        <dbReference type="EMBL" id="KAK7731049.1"/>
    </source>
</evidence>
<reference evidence="6 7" key="1">
    <citation type="journal article" date="2023" name="PLoS ONE">
        <title>Cytospora paraplurivora sp. nov. isolated from orchards with fruit tree decline syndrome in Ontario, Canada.</title>
        <authorList>
            <person name="Ilyukhin E."/>
            <person name="Nguyen H.D.T."/>
            <person name="Castle A.J."/>
            <person name="Ellouze W."/>
        </authorList>
    </citation>
    <scope>NUCLEOTIDE SEQUENCE [LARGE SCALE GENOMIC DNA]</scope>
    <source>
        <strain evidence="6 7">FDS-564</strain>
    </source>
</reference>
<comment type="similarity">
    <text evidence="2">Belongs to the plant acyltransferase family.</text>
</comment>
<gene>
    <name evidence="6" type="ORF">SLS53_008851</name>
</gene>
<evidence type="ECO:0000256" key="4">
    <source>
        <dbReference type="ARBA" id="ARBA00023315"/>
    </source>
</evidence>
<comment type="pathway">
    <text evidence="1">Secondary metabolite biosynthesis.</text>
</comment>
<dbReference type="EMBL" id="JAJSPL020000058">
    <property type="protein sequence ID" value="KAK7731049.1"/>
    <property type="molecule type" value="Genomic_DNA"/>
</dbReference>
<dbReference type="PANTHER" id="PTHR31896:SF69">
    <property type="entry name" value="FAMILY REGULATORY PROTEIN, PUTATIVE (AFU_ORTHOLOGUE AFUA_3G14730)-RELATED"/>
    <property type="match status" value="1"/>
</dbReference>
<protein>
    <submittedName>
        <fullName evidence="6">Uncharacterized protein</fullName>
    </submittedName>
</protein>
<name>A0AAN9TZD5_9PEZI</name>
<sequence length="478" mass="53786">MSRQPSRVPTDDVVSARFFDNSPVIRQVVMRWMARFDDVLDAEKLRDALDTLLNREESHIPETFDSDRPALRFSHVSFDQNLSDHPLASRLPSATDGPSIQEGGDAFRELSTQDRLPSTFEDYIYSDEPPLALHVVTFRDATIVSLNFPHALTDAVGLSALIRNWCRVLAGKEDEVDTLAQDDPLDEIGVSRGEDKAVEEYVLNQHKLAGWRFLRFVLNFVLELIFGPKMQTRLIYLPRESVQTLRQKAMDDLPPNDKANSADSTQKPHKPFISEGDILSAWGTKMVGLGLGKQSKTMVVMNVFELRSRLTSLFDQTAAHVENAFFVLTTFFEPYEAQTLSVGQIALRLRSSLVAQTTEPQIKALVREQRASLQATGRPAVFADPCSILLPFSNWNKARFFDVIDFSPAVVPGWPRRRVQSPVGKPVVFLSFDANPKPNPTHRNVFNILGKDLEGNYWITGMLSPATWAQVEKEMATL</sequence>
<dbReference type="PANTHER" id="PTHR31896">
    <property type="entry name" value="FAMILY REGULATORY PROTEIN, PUTATIVE (AFU_ORTHOLOGUE AFUA_3G14730)-RELATED"/>
    <property type="match status" value="1"/>
</dbReference>
<dbReference type="AlphaFoldDB" id="A0AAN9TZD5"/>
<accession>A0AAN9TZD5</accession>
<evidence type="ECO:0000256" key="3">
    <source>
        <dbReference type="ARBA" id="ARBA00022679"/>
    </source>
</evidence>
<evidence type="ECO:0000256" key="2">
    <source>
        <dbReference type="ARBA" id="ARBA00009861"/>
    </source>
</evidence>
<evidence type="ECO:0000256" key="1">
    <source>
        <dbReference type="ARBA" id="ARBA00005179"/>
    </source>
</evidence>
<dbReference type="GO" id="GO:0016746">
    <property type="term" value="F:acyltransferase activity"/>
    <property type="evidence" value="ECO:0007669"/>
    <property type="project" value="UniProtKB-KW"/>
</dbReference>
<dbReference type="InterPro" id="IPR023213">
    <property type="entry name" value="CAT-like_dom_sf"/>
</dbReference>